<dbReference type="AlphaFoldDB" id="A0A0K2TK05"/>
<organism evidence="1">
    <name type="scientific">Lepeophtheirus salmonis</name>
    <name type="common">Salmon louse</name>
    <name type="synonym">Caligus salmonis</name>
    <dbReference type="NCBI Taxonomy" id="72036"/>
    <lineage>
        <taxon>Eukaryota</taxon>
        <taxon>Metazoa</taxon>
        <taxon>Ecdysozoa</taxon>
        <taxon>Arthropoda</taxon>
        <taxon>Crustacea</taxon>
        <taxon>Multicrustacea</taxon>
        <taxon>Hexanauplia</taxon>
        <taxon>Copepoda</taxon>
        <taxon>Siphonostomatoida</taxon>
        <taxon>Caligidae</taxon>
        <taxon>Lepeophtheirus</taxon>
    </lineage>
</organism>
<evidence type="ECO:0000313" key="1">
    <source>
        <dbReference type="EMBL" id="CDW26353.1"/>
    </source>
</evidence>
<protein>
    <submittedName>
        <fullName evidence="1">Uncharacterized protein</fullName>
    </submittedName>
</protein>
<name>A0A0K2TK05_LEPSM</name>
<reference evidence="1" key="1">
    <citation type="submission" date="2014-05" db="EMBL/GenBank/DDBJ databases">
        <authorList>
            <person name="Chronopoulou M."/>
        </authorList>
    </citation>
    <scope>NUCLEOTIDE SEQUENCE</scope>
    <source>
        <tissue evidence="1">Whole organism</tissue>
    </source>
</reference>
<proteinExistence type="predicted"/>
<sequence>MSNILHFLRARYFTSNDIERNLQAEHLDLKTRNKFKKVIQFL</sequence>
<accession>A0A0K2TK05</accession>
<dbReference type="EMBL" id="HACA01008992">
    <property type="protein sequence ID" value="CDW26353.1"/>
    <property type="molecule type" value="Transcribed_RNA"/>
</dbReference>